<gene>
    <name evidence="9" type="ORF">JQC72_10345</name>
</gene>
<feature type="transmembrane region" description="Helical" evidence="7">
    <location>
        <begin position="428"/>
        <end position="445"/>
    </location>
</feature>
<evidence type="ECO:0000256" key="4">
    <source>
        <dbReference type="ARBA" id="ARBA00022970"/>
    </source>
</evidence>
<dbReference type="InterPro" id="IPR004840">
    <property type="entry name" value="Amino_acid_permease_CS"/>
</dbReference>
<dbReference type="InterPro" id="IPR004841">
    <property type="entry name" value="AA-permease/SLC12A_dom"/>
</dbReference>
<evidence type="ECO:0000313" key="10">
    <source>
        <dbReference type="Proteomes" id="UP001177120"/>
    </source>
</evidence>
<dbReference type="PANTHER" id="PTHR43495">
    <property type="entry name" value="GABA PERMEASE"/>
    <property type="match status" value="1"/>
</dbReference>
<feature type="transmembrane region" description="Helical" evidence="7">
    <location>
        <begin position="96"/>
        <end position="119"/>
    </location>
</feature>
<feature type="transmembrane region" description="Helical" evidence="7">
    <location>
        <begin position="285"/>
        <end position="305"/>
    </location>
</feature>
<evidence type="ECO:0000256" key="7">
    <source>
        <dbReference type="SAM" id="Phobius"/>
    </source>
</evidence>
<feature type="transmembrane region" description="Helical" evidence="7">
    <location>
        <begin position="330"/>
        <end position="351"/>
    </location>
</feature>
<keyword evidence="4" id="KW-0029">Amino-acid transport</keyword>
<dbReference type="PROSITE" id="PS00218">
    <property type="entry name" value="AMINO_ACID_PERMEASE_1"/>
    <property type="match status" value="1"/>
</dbReference>
<evidence type="ECO:0000313" key="9">
    <source>
        <dbReference type="EMBL" id="MBN2909923.1"/>
    </source>
</evidence>
<evidence type="ECO:0000256" key="2">
    <source>
        <dbReference type="ARBA" id="ARBA00022448"/>
    </source>
</evidence>
<evidence type="ECO:0000259" key="8">
    <source>
        <dbReference type="Pfam" id="PF00324"/>
    </source>
</evidence>
<dbReference type="Proteomes" id="UP001177120">
    <property type="component" value="Unassembled WGS sequence"/>
</dbReference>
<evidence type="ECO:0000256" key="3">
    <source>
        <dbReference type="ARBA" id="ARBA00022692"/>
    </source>
</evidence>
<name>A0ABS2WKB9_9BACL</name>
<keyword evidence="6 7" id="KW-0472">Membrane</keyword>
<dbReference type="EMBL" id="JAFHAP010000008">
    <property type="protein sequence ID" value="MBN2909923.1"/>
    <property type="molecule type" value="Genomic_DNA"/>
</dbReference>
<keyword evidence="10" id="KW-1185">Reference proteome</keyword>
<sequence length="463" mass="50447">MRRVTKQELQKSLKMRHMRMISIGGVIGAGLFVGSGAVIHATGPAAVISYLLAGVLIVLIMRMLGEMAAAYPSIGSFAEYGRLALGDWAGFSIGWLYWYFWVIVVAVEATAGAGILQYWLPGVPLWVLSLVLMVLLTLTNVISVRSYGEFEYWFASIKVGAIVVFMILGGLFVLGLWPGASMSFSNLYAHGGFAPHGFSSILQGIVIVIFSFVGSEIVTIAAAESSEPEKAVAKATNSVIWRVLVFYIGSIFLVVTMLPWNAAGVLKSPYVSALTALHIPAADQIMNIIVLTAVLSCLNSGLYTSSRMLYALAKKGDAPRWFMHLNGRGVPIRAILLGTVVGYLSVIMSYVSPDQVFLFLVNSSGAVALFIYLLIAVSQLRMRARLERERPERLQVRMWGYPVLTYVTIAGMLAVIGSMALIPSIRSQLWASLLSWLVVLVAYALRGRWSVSQSDDASRTERA</sequence>
<feature type="transmembrane region" description="Helical" evidence="7">
    <location>
        <begin position="398"/>
        <end position="422"/>
    </location>
</feature>
<keyword evidence="2" id="KW-0813">Transport</keyword>
<protein>
    <submittedName>
        <fullName evidence="9">Amino acid permease</fullName>
    </submittedName>
</protein>
<dbReference type="PIRSF" id="PIRSF006060">
    <property type="entry name" value="AA_transporter"/>
    <property type="match status" value="1"/>
</dbReference>
<feature type="transmembrane region" description="Helical" evidence="7">
    <location>
        <begin position="200"/>
        <end position="223"/>
    </location>
</feature>
<dbReference type="Gene3D" id="1.20.1740.10">
    <property type="entry name" value="Amino acid/polyamine transporter I"/>
    <property type="match status" value="1"/>
</dbReference>
<dbReference type="PANTHER" id="PTHR43495:SF5">
    <property type="entry name" value="GAMMA-AMINOBUTYRIC ACID PERMEASE"/>
    <property type="match status" value="1"/>
</dbReference>
<keyword evidence="5 7" id="KW-1133">Transmembrane helix</keyword>
<comment type="subcellular location">
    <subcellularLocation>
        <location evidence="1">Membrane</location>
        <topology evidence="1">Multi-pass membrane protein</topology>
    </subcellularLocation>
</comment>
<proteinExistence type="predicted"/>
<evidence type="ECO:0000256" key="5">
    <source>
        <dbReference type="ARBA" id="ARBA00022989"/>
    </source>
</evidence>
<comment type="caution">
    <text evidence="9">The sequence shown here is derived from an EMBL/GenBank/DDBJ whole genome shotgun (WGS) entry which is preliminary data.</text>
</comment>
<reference evidence="9" key="1">
    <citation type="journal article" date="2024" name="Int. J. Syst. Evol. Microbiol.">
        <title>Polycladomyces zharkentensis sp. nov., a novel thermophilic cellulose- and starch-degrading member of the Bacillota from a geothermal aquifer in Kazakhstan.</title>
        <authorList>
            <person name="Mashzhan A."/>
            <person name="Kistaubayeva A."/>
            <person name="Javier-Lopez R."/>
            <person name="Bissenova U."/>
            <person name="Bissenbay A."/>
            <person name="Birkeland N.K."/>
        </authorList>
    </citation>
    <scope>NUCLEOTIDE SEQUENCE</scope>
    <source>
        <strain evidence="9">ZKZ2T</strain>
    </source>
</reference>
<feature type="transmembrane region" description="Helical" evidence="7">
    <location>
        <begin position="357"/>
        <end position="377"/>
    </location>
</feature>
<feature type="domain" description="Amino acid permease/ SLC12A" evidence="8">
    <location>
        <begin position="17"/>
        <end position="452"/>
    </location>
</feature>
<keyword evidence="3 7" id="KW-0812">Transmembrane</keyword>
<feature type="transmembrane region" description="Helical" evidence="7">
    <location>
        <begin position="244"/>
        <end position="265"/>
    </location>
</feature>
<organism evidence="9 10">
    <name type="scientific">Polycladomyces zharkentensis</name>
    <dbReference type="NCBI Taxonomy" id="2807616"/>
    <lineage>
        <taxon>Bacteria</taxon>
        <taxon>Bacillati</taxon>
        <taxon>Bacillota</taxon>
        <taxon>Bacilli</taxon>
        <taxon>Bacillales</taxon>
        <taxon>Thermoactinomycetaceae</taxon>
        <taxon>Polycladomyces</taxon>
    </lineage>
</organism>
<evidence type="ECO:0000256" key="1">
    <source>
        <dbReference type="ARBA" id="ARBA00004141"/>
    </source>
</evidence>
<feature type="transmembrane region" description="Helical" evidence="7">
    <location>
        <begin position="21"/>
        <end position="41"/>
    </location>
</feature>
<accession>A0ABS2WKB9</accession>
<feature type="transmembrane region" description="Helical" evidence="7">
    <location>
        <begin position="125"/>
        <end position="147"/>
    </location>
</feature>
<evidence type="ECO:0000256" key="6">
    <source>
        <dbReference type="ARBA" id="ARBA00023136"/>
    </source>
</evidence>
<feature type="transmembrane region" description="Helical" evidence="7">
    <location>
        <begin position="159"/>
        <end position="180"/>
    </location>
</feature>
<dbReference type="Pfam" id="PF00324">
    <property type="entry name" value="AA_permease"/>
    <property type="match status" value="1"/>
</dbReference>
<feature type="transmembrane region" description="Helical" evidence="7">
    <location>
        <begin position="47"/>
        <end position="64"/>
    </location>
</feature>